<dbReference type="Proteomes" id="UP000830671">
    <property type="component" value="Chromosome 5"/>
</dbReference>
<proteinExistence type="predicted"/>
<dbReference type="GeneID" id="73344404"/>
<name>A0A9Q8WJC5_9PEZI</name>
<dbReference type="InterPro" id="IPR036477">
    <property type="entry name" value="Formyl_transf_N_sf"/>
</dbReference>
<dbReference type="KEGG" id="clup:CLUP02_10418"/>
<accession>A0A9Q8WJC5</accession>
<dbReference type="PANTHER" id="PTHR11138:SF5">
    <property type="entry name" value="METHIONYL-TRNA FORMYLTRANSFERASE, MITOCHONDRIAL"/>
    <property type="match status" value="1"/>
</dbReference>
<dbReference type="Pfam" id="PF00551">
    <property type="entry name" value="Formyl_trans_N"/>
    <property type="match status" value="1"/>
</dbReference>
<dbReference type="RefSeq" id="XP_049146539.1">
    <property type="nucleotide sequence ID" value="XM_049289394.1"/>
</dbReference>
<feature type="region of interest" description="Disordered" evidence="2">
    <location>
        <begin position="1"/>
        <end position="204"/>
    </location>
</feature>
<dbReference type="CDD" id="cd08646">
    <property type="entry name" value="FMT_core_Met-tRNA-FMT_N"/>
    <property type="match status" value="1"/>
</dbReference>
<evidence type="ECO:0000256" key="2">
    <source>
        <dbReference type="SAM" id="MobiDB-lite"/>
    </source>
</evidence>
<evidence type="ECO:0000256" key="1">
    <source>
        <dbReference type="ARBA" id="ARBA00012261"/>
    </source>
</evidence>
<feature type="domain" description="Formyl transferase N-terminal" evidence="3">
    <location>
        <begin position="436"/>
        <end position="591"/>
    </location>
</feature>
<dbReference type="PANTHER" id="PTHR11138">
    <property type="entry name" value="METHIONYL-TRNA FORMYLTRANSFERASE"/>
    <property type="match status" value="1"/>
</dbReference>
<dbReference type="EMBL" id="CP019477">
    <property type="protein sequence ID" value="UQC84922.1"/>
    <property type="molecule type" value="Genomic_DNA"/>
</dbReference>
<dbReference type="InterPro" id="IPR002376">
    <property type="entry name" value="Formyl_transf_N"/>
</dbReference>
<feature type="region of interest" description="Disordered" evidence="2">
    <location>
        <begin position="254"/>
        <end position="275"/>
    </location>
</feature>
<dbReference type="SUPFAM" id="SSF53328">
    <property type="entry name" value="Formyltransferase"/>
    <property type="match status" value="1"/>
</dbReference>
<dbReference type="GO" id="GO:0005739">
    <property type="term" value="C:mitochondrion"/>
    <property type="evidence" value="ECO:0007669"/>
    <property type="project" value="TreeGrafter"/>
</dbReference>
<sequence length="828" mass="91131">MAEREGLRDDRVSSRLSIPKTKTRSIWLTPMTQPPPSTPTPRRFLLSKKPPGSQQQTPGSGPPVFAGSQRFQPTPRFAPPSSTQRPPATPVFPSSLRPSRHRDPIHDLLDSSPTDAPVSATRPTLGAGTQRQNPRIDIDSDVGSDSPTEDQDELPPMVVAVSDSIEIDSEPPSVLYSETEERTPKRRRISVSPALSWQEEPKEDVAMGYEEEELLPEESGYGDEQLPDADDELPFREGVPKTEDDLVVPKRAAGDPVKTQPTFHRAPRFKPSESEVIRQEGLPEAFSPQRRGAKYLAGGLAAELQTWLAEVKGWTGGDRPADLVMSIVVDEVRHGNRMYLVRGRRTMGDGDVREEIAARLMLAGEGQLTGLGHKAPVVVGSVVAISQPAASFDIMTWLALRSAAFARVPAATMCRSGARFYSGAATGAGRVSDPLRILFCGSDNFSCAALTALTAERKRNPELIESLEVVVRPSKPSGRGMKNVREVPLKTLAQQLSLPIHVRDTFTKWQPPSDFNLIIAVSFGLFVPPRLLKMAKYGGLNVHPSLLPDFRGPAPLQHTLLQGRTHTGITLQTLDHRDFDHGDILAQTPLPGIPIPENCSTQQLLDIVTPPAAEMLVDGLHRGLHVPPHVNVGWKQSTGGFIEDSFGAPPHAPKITNHDRWIAWSKWTADDIATRQRVLGGVWSSAISQTTGTEKRIKLGRVDSVPLEDMPEHIKQFNRRLREYRKDRTIADDASPEDDKKVKFVNWIQGTQDGCWKVLQRAFFEHEDGRSILIPLVEGDKVLKVSTMIVEGSAERTAVSAIKSFAVVGDDYNNGFTGRRSEFTLVPF</sequence>
<evidence type="ECO:0000313" key="4">
    <source>
        <dbReference type="EMBL" id="UQC84922.1"/>
    </source>
</evidence>
<evidence type="ECO:0000259" key="3">
    <source>
        <dbReference type="Pfam" id="PF00551"/>
    </source>
</evidence>
<feature type="compositionally biased region" description="Acidic residues" evidence="2">
    <location>
        <begin position="139"/>
        <end position="153"/>
    </location>
</feature>
<keyword evidence="5" id="KW-1185">Reference proteome</keyword>
<dbReference type="AlphaFoldDB" id="A0A9Q8WJC5"/>
<dbReference type="Gene3D" id="3.40.50.12230">
    <property type="match status" value="1"/>
</dbReference>
<dbReference type="EC" id="2.1.2.9" evidence="1"/>
<protein>
    <recommendedName>
        <fullName evidence="1">methionyl-tRNA formyltransferase</fullName>
        <ecNumber evidence="1">2.1.2.9</ecNumber>
    </recommendedName>
</protein>
<evidence type="ECO:0000313" key="5">
    <source>
        <dbReference type="Proteomes" id="UP000830671"/>
    </source>
</evidence>
<organism evidence="4 5">
    <name type="scientific">Colletotrichum lupini</name>
    <dbReference type="NCBI Taxonomy" id="145971"/>
    <lineage>
        <taxon>Eukaryota</taxon>
        <taxon>Fungi</taxon>
        <taxon>Dikarya</taxon>
        <taxon>Ascomycota</taxon>
        <taxon>Pezizomycotina</taxon>
        <taxon>Sordariomycetes</taxon>
        <taxon>Hypocreomycetidae</taxon>
        <taxon>Glomerellales</taxon>
        <taxon>Glomerellaceae</taxon>
        <taxon>Colletotrichum</taxon>
        <taxon>Colletotrichum acutatum species complex</taxon>
    </lineage>
</organism>
<gene>
    <name evidence="4" type="ORF">CLUP02_10418</name>
</gene>
<dbReference type="GO" id="GO:0004479">
    <property type="term" value="F:methionyl-tRNA formyltransferase activity"/>
    <property type="evidence" value="ECO:0007669"/>
    <property type="project" value="UniProtKB-EC"/>
</dbReference>
<keyword evidence="4" id="KW-0808">Transferase</keyword>
<reference evidence="4" key="1">
    <citation type="journal article" date="2021" name="Mol. Plant Microbe Interact.">
        <title>Complete Genome Sequence of the Plant-Pathogenic Fungus Colletotrichum lupini.</title>
        <authorList>
            <person name="Baroncelli R."/>
            <person name="Pensec F."/>
            <person name="Da Lio D."/>
            <person name="Boufleur T."/>
            <person name="Vicente I."/>
            <person name="Sarrocco S."/>
            <person name="Picot A."/>
            <person name="Baraldi E."/>
            <person name="Sukno S."/>
            <person name="Thon M."/>
            <person name="Le Floch G."/>
        </authorList>
    </citation>
    <scope>NUCLEOTIDE SEQUENCE</scope>
    <source>
        <strain evidence="4">IMI 504893</strain>
    </source>
</reference>
<feature type="compositionally biased region" description="Basic and acidic residues" evidence="2">
    <location>
        <begin position="1"/>
        <end position="13"/>
    </location>
</feature>
<dbReference type="InterPro" id="IPR041711">
    <property type="entry name" value="Met-tRNA-FMT_N"/>
</dbReference>